<dbReference type="AlphaFoldDB" id="A0A6A6CF74"/>
<evidence type="ECO:0000256" key="3">
    <source>
        <dbReference type="SAM" id="MobiDB-lite"/>
    </source>
</evidence>
<feature type="compositionally biased region" description="Basic and acidic residues" evidence="3">
    <location>
        <begin position="66"/>
        <end position="78"/>
    </location>
</feature>
<sequence>MSEESPHRGQEDSTCSAPPAKRPHDASHHGDNLSSTLVDLNSSTDQQTIATLESPQHVNGSGNDVRPVETSRVHREGSNVEDEQAQHLLPGIVATPENVPLWAASPESSWSNPPLYSAETASLLWLGLLSSDAASLSVNQTTRIPDLLNQPSAPSAECASAVVQGWVQNDASGLEDVAESDEIDLEEDIVLEPDEVILFRHFVHVLSMWIDITDWENSFAVRVSSMALRNVGLMRAILALSARHLSVCPLFAHLSEHFPSAETLGVRYYHQTLQYLQRAMQHPPYLRSDQLLATVLLISTYEMLDTNGRDWERHLKGVFWIQRSQLIQGESGGLKQAIWWAWLRQDIWAAFKDRRKILSFYVLKRPCSELGFWELVNRSVFLLGQCVNYASEKEVQAGAIDVQARINRGEELWSSLEEWKTGFAQHDRRLPTVSADDFPFQPIWINPPAASLAVQVHHFARLLLSSMMPALGGLSELSKRRAAVQSCAATICGIAYCTRESAAMITSTECLYASRPHLNSQDEVEAVNSLLLSHQKQTGWPNHDIHAQVRADDTSRTKDE</sequence>
<feature type="region of interest" description="Disordered" evidence="3">
    <location>
        <begin position="1"/>
        <end position="86"/>
    </location>
</feature>
<keyword evidence="2" id="KW-0539">Nucleus</keyword>
<evidence type="ECO:0000256" key="1">
    <source>
        <dbReference type="ARBA" id="ARBA00004123"/>
    </source>
</evidence>
<evidence type="ECO:0008006" key="6">
    <source>
        <dbReference type="Google" id="ProtNLM"/>
    </source>
</evidence>
<evidence type="ECO:0000313" key="4">
    <source>
        <dbReference type="EMBL" id="KAF2164808.1"/>
    </source>
</evidence>
<dbReference type="EMBL" id="ML993602">
    <property type="protein sequence ID" value="KAF2164808.1"/>
    <property type="molecule type" value="Genomic_DNA"/>
</dbReference>
<dbReference type="GO" id="GO:0003700">
    <property type="term" value="F:DNA-binding transcription factor activity"/>
    <property type="evidence" value="ECO:0007669"/>
    <property type="project" value="TreeGrafter"/>
</dbReference>
<organism evidence="4 5">
    <name type="scientific">Zasmidium cellare ATCC 36951</name>
    <dbReference type="NCBI Taxonomy" id="1080233"/>
    <lineage>
        <taxon>Eukaryota</taxon>
        <taxon>Fungi</taxon>
        <taxon>Dikarya</taxon>
        <taxon>Ascomycota</taxon>
        <taxon>Pezizomycotina</taxon>
        <taxon>Dothideomycetes</taxon>
        <taxon>Dothideomycetidae</taxon>
        <taxon>Mycosphaerellales</taxon>
        <taxon>Mycosphaerellaceae</taxon>
        <taxon>Zasmidium</taxon>
    </lineage>
</organism>
<dbReference type="PANTHER" id="PTHR37534">
    <property type="entry name" value="TRANSCRIPTIONAL ACTIVATOR PROTEIN UGA3"/>
    <property type="match status" value="1"/>
</dbReference>
<dbReference type="GO" id="GO:0045944">
    <property type="term" value="P:positive regulation of transcription by RNA polymerase II"/>
    <property type="evidence" value="ECO:0007669"/>
    <property type="project" value="TreeGrafter"/>
</dbReference>
<dbReference type="CDD" id="cd12148">
    <property type="entry name" value="fungal_TF_MHR"/>
    <property type="match status" value="1"/>
</dbReference>
<feature type="compositionally biased region" description="Basic and acidic residues" evidence="3">
    <location>
        <begin position="22"/>
        <end position="31"/>
    </location>
</feature>
<dbReference type="Pfam" id="PF11951">
    <property type="entry name" value="Fungal_trans_2"/>
    <property type="match status" value="1"/>
</dbReference>
<dbReference type="Proteomes" id="UP000799537">
    <property type="component" value="Unassembled WGS sequence"/>
</dbReference>
<evidence type="ECO:0000313" key="5">
    <source>
        <dbReference type="Proteomes" id="UP000799537"/>
    </source>
</evidence>
<dbReference type="OrthoDB" id="5319341at2759"/>
<dbReference type="GeneID" id="54560629"/>
<accession>A0A6A6CF74</accession>
<name>A0A6A6CF74_ZASCE</name>
<feature type="compositionally biased region" description="Basic and acidic residues" evidence="3">
    <location>
        <begin position="1"/>
        <end position="11"/>
    </location>
</feature>
<comment type="subcellular location">
    <subcellularLocation>
        <location evidence="1">Nucleus</location>
    </subcellularLocation>
</comment>
<dbReference type="GO" id="GO:0005634">
    <property type="term" value="C:nucleus"/>
    <property type="evidence" value="ECO:0007669"/>
    <property type="project" value="UniProtKB-SubCell"/>
</dbReference>
<protein>
    <recommendedName>
        <fullName evidence="6">Transcription factor domain-containing protein</fullName>
    </recommendedName>
</protein>
<reference evidence="4" key="1">
    <citation type="journal article" date="2020" name="Stud. Mycol.">
        <title>101 Dothideomycetes genomes: a test case for predicting lifestyles and emergence of pathogens.</title>
        <authorList>
            <person name="Haridas S."/>
            <person name="Albert R."/>
            <person name="Binder M."/>
            <person name="Bloem J."/>
            <person name="Labutti K."/>
            <person name="Salamov A."/>
            <person name="Andreopoulos B."/>
            <person name="Baker S."/>
            <person name="Barry K."/>
            <person name="Bills G."/>
            <person name="Bluhm B."/>
            <person name="Cannon C."/>
            <person name="Castanera R."/>
            <person name="Culley D."/>
            <person name="Daum C."/>
            <person name="Ezra D."/>
            <person name="Gonzalez J."/>
            <person name="Henrissat B."/>
            <person name="Kuo A."/>
            <person name="Liang C."/>
            <person name="Lipzen A."/>
            <person name="Lutzoni F."/>
            <person name="Magnuson J."/>
            <person name="Mondo S."/>
            <person name="Nolan M."/>
            <person name="Ohm R."/>
            <person name="Pangilinan J."/>
            <person name="Park H.-J."/>
            <person name="Ramirez L."/>
            <person name="Alfaro M."/>
            <person name="Sun H."/>
            <person name="Tritt A."/>
            <person name="Yoshinaga Y."/>
            <person name="Zwiers L.-H."/>
            <person name="Turgeon B."/>
            <person name="Goodwin S."/>
            <person name="Spatafora J."/>
            <person name="Crous P."/>
            <person name="Grigoriev I."/>
        </authorList>
    </citation>
    <scope>NUCLEOTIDE SEQUENCE</scope>
    <source>
        <strain evidence="4">ATCC 36951</strain>
    </source>
</reference>
<dbReference type="RefSeq" id="XP_033665697.1">
    <property type="nucleotide sequence ID" value="XM_033807357.1"/>
</dbReference>
<dbReference type="GO" id="GO:0000976">
    <property type="term" value="F:transcription cis-regulatory region binding"/>
    <property type="evidence" value="ECO:0007669"/>
    <property type="project" value="TreeGrafter"/>
</dbReference>
<dbReference type="InterPro" id="IPR021858">
    <property type="entry name" value="Fun_TF"/>
</dbReference>
<feature type="compositionally biased region" description="Polar residues" evidence="3">
    <location>
        <begin position="32"/>
        <end position="62"/>
    </location>
</feature>
<dbReference type="PANTHER" id="PTHR37534:SF3">
    <property type="entry name" value="ZN(II)2CYS6 TRANSCRIPTION FACTOR (EUROFUNG)"/>
    <property type="match status" value="1"/>
</dbReference>
<gene>
    <name evidence="4" type="ORF">M409DRAFT_24713</name>
</gene>
<keyword evidence="5" id="KW-1185">Reference proteome</keyword>
<proteinExistence type="predicted"/>
<evidence type="ECO:0000256" key="2">
    <source>
        <dbReference type="ARBA" id="ARBA00023242"/>
    </source>
</evidence>